<accession>A0ABU8XJ15</accession>
<evidence type="ECO:0000313" key="1">
    <source>
        <dbReference type="EMBL" id="MEJ8859872.1"/>
    </source>
</evidence>
<dbReference type="Proteomes" id="UP001367030">
    <property type="component" value="Unassembled WGS sequence"/>
</dbReference>
<reference evidence="1 2" key="1">
    <citation type="submission" date="2024-03" db="EMBL/GenBank/DDBJ databases">
        <title>Novel species of the genus Variovorax.</title>
        <authorList>
            <person name="Liu Q."/>
            <person name="Xin Y.-H."/>
        </authorList>
    </citation>
    <scope>NUCLEOTIDE SEQUENCE [LARGE SCALE GENOMIC DNA]</scope>
    <source>
        <strain evidence="1 2">KACC 18901</strain>
    </source>
</reference>
<organism evidence="1 2">
    <name type="scientific">Variovorax robiniae</name>
    <dbReference type="NCBI Taxonomy" id="1836199"/>
    <lineage>
        <taxon>Bacteria</taxon>
        <taxon>Pseudomonadati</taxon>
        <taxon>Pseudomonadota</taxon>
        <taxon>Betaproteobacteria</taxon>
        <taxon>Burkholderiales</taxon>
        <taxon>Comamonadaceae</taxon>
        <taxon>Variovorax</taxon>
    </lineage>
</organism>
<sequence>MVDLEILPLFCVGPLRIGSDTRAVHDVLGACEHRADRIADGGCLTDFWLGGRFQVHYAGEARRVALIEVSLDPRVVPRLFGMPLFARKASHLMRQLASYASVPMDIREGGIQCICASLELALGRTGADDSYFSTVAVGGWGHFSGRAQTQGR</sequence>
<gene>
    <name evidence="1" type="ORF">WKW79_35355</name>
</gene>
<evidence type="ECO:0000313" key="2">
    <source>
        <dbReference type="Proteomes" id="UP001367030"/>
    </source>
</evidence>
<keyword evidence="2" id="KW-1185">Reference proteome</keyword>
<protein>
    <submittedName>
        <fullName evidence="1">Uncharacterized protein</fullName>
    </submittedName>
</protein>
<dbReference type="EMBL" id="JBBKZS010000041">
    <property type="protein sequence ID" value="MEJ8859872.1"/>
    <property type="molecule type" value="Genomic_DNA"/>
</dbReference>
<name>A0ABU8XJ15_9BURK</name>
<dbReference type="RefSeq" id="WP_340339905.1">
    <property type="nucleotide sequence ID" value="NZ_JBBKZS010000041.1"/>
</dbReference>
<comment type="caution">
    <text evidence="1">The sequence shown here is derived from an EMBL/GenBank/DDBJ whole genome shotgun (WGS) entry which is preliminary data.</text>
</comment>
<proteinExistence type="predicted"/>